<evidence type="ECO:0000259" key="1">
    <source>
        <dbReference type="Pfam" id="PF03417"/>
    </source>
</evidence>
<feature type="domain" description="Peptidase C45 hydrolase" evidence="1">
    <location>
        <begin position="109"/>
        <end position="341"/>
    </location>
</feature>
<organism evidence="2 3">
    <name type="scientific">Fusarium anthophilum</name>
    <dbReference type="NCBI Taxonomy" id="48485"/>
    <lineage>
        <taxon>Eukaryota</taxon>
        <taxon>Fungi</taxon>
        <taxon>Dikarya</taxon>
        <taxon>Ascomycota</taxon>
        <taxon>Pezizomycotina</taxon>
        <taxon>Sordariomycetes</taxon>
        <taxon>Hypocreomycetidae</taxon>
        <taxon>Hypocreales</taxon>
        <taxon>Nectriaceae</taxon>
        <taxon>Fusarium</taxon>
        <taxon>Fusarium fujikuroi species complex</taxon>
    </lineage>
</organism>
<sequence length="354" mass="39135">MIELHCSGTHYEIGYKHGSEAKELVHGSLEFYTEFFIKSCKMSWAKAEKAAEPFLPYLEEHVPHLVEEMRGIADGAGVTFDAILALNARSEIAMGMMDDGCTSLSWKSGDFAIGAQNWDWEEPQKARLVLMHIKPGKDGLVQRPNICLATEAGMLSKSGLNSAGVAVLVNAIKARGVNYKALPFHVAIRAALDCETRLKAVARIRSLGLGTSAHLMFADKTGGTSLEFSHMDVVQMEMVDGKIAHTNHFLQEHDESVIDRVIFPDSISRQERITQLLNEGSDRVKAGQSPVSCVEKMLEDEQNFPTGINRKSSPIRMSETLYSFVADLNTKTVSFRLGRPNEPEGTWILKPAEL</sequence>
<accession>A0A8H4ZRS5</accession>
<dbReference type="InterPro" id="IPR005079">
    <property type="entry name" value="Peptidase_C45_hydrolase"/>
</dbReference>
<dbReference type="InterPro" id="IPR047794">
    <property type="entry name" value="C45_proenzyme-like"/>
</dbReference>
<dbReference type="PANTHER" id="PTHR34180:SF1">
    <property type="entry name" value="BETA-ALANYL-DOPAMINE_CARCININE HYDROLASE"/>
    <property type="match status" value="1"/>
</dbReference>
<dbReference type="EMBL" id="JABEVY010000084">
    <property type="protein sequence ID" value="KAF5250800.1"/>
    <property type="molecule type" value="Genomic_DNA"/>
</dbReference>
<reference evidence="2 3" key="1">
    <citation type="journal article" date="2020" name="BMC Genomics">
        <title>Correction to: Identification and distribution of gene clusters required for synthesis of sphingolipid metabolism inhibitors in diverse species of the filamentous fungus Fusarium.</title>
        <authorList>
            <person name="Kim H.S."/>
            <person name="Lohmar J.M."/>
            <person name="Busman M."/>
            <person name="Brown D.W."/>
            <person name="Naumann T.A."/>
            <person name="Divon H.H."/>
            <person name="Lysoe E."/>
            <person name="Uhlig S."/>
            <person name="Proctor R.H."/>
        </authorList>
    </citation>
    <scope>NUCLEOTIDE SEQUENCE [LARGE SCALE GENOMIC DNA]</scope>
    <source>
        <strain evidence="2 3">NRRL 25214</strain>
    </source>
</reference>
<dbReference type="NCBIfam" id="NF040521">
    <property type="entry name" value="C45_proenzyme"/>
    <property type="match status" value="1"/>
</dbReference>
<gene>
    <name evidence="2" type="ORF">FANTH_4072</name>
</gene>
<protein>
    <recommendedName>
        <fullName evidence="1">Peptidase C45 hydrolase domain-containing protein</fullName>
    </recommendedName>
</protein>
<name>A0A8H4ZRS5_9HYPO</name>
<dbReference type="Proteomes" id="UP000573603">
    <property type="component" value="Unassembled WGS sequence"/>
</dbReference>
<comment type="caution">
    <text evidence="2">The sequence shown here is derived from an EMBL/GenBank/DDBJ whole genome shotgun (WGS) entry which is preliminary data.</text>
</comment>
<keyword evidence="3" id="KW-1185">Reference proteome</keyword>
<dbReference type="Gene3D" id="3.60.60.10">
    <property type="entry name" value="Penicillin V Acylase, Chain A"/>
    <property type="match status" value="1"/>
</dbReference>
<dbReference type="InterPro" id="IPR047801">
    <property type="entry name" value="Peptidase_C45"/>
</dbReference>
<dbReference type="Gene3D" id="1.10.10.2120">
    <property type="match status" value="1"/>
</dbReference>
<evidence type="ECO:0000313" key="2">
    <source>
        <dbReference type="EMBL" id="KAF5250800.1"/>
    </source>
</evidence>
<evidence type="ECO:0000313" key="3">
    <source>
        <dbReference type="Proteomes" id="UP000573603"/>
    </source>
</evidence>
<dbReference type="AlphaFoldDB" id="A0A8H4ZRS5"/>
<dbReference type="Pfam" id="PF03417">
    <property type="entry name" value="AAT"/>
    <property type="match status" value="1"/>
</dbReference>
<dbReference type="PANTHER" id="PTHR34180">
    <property type="entry name" value="PEPTIDASE C45"/>
    <property type="match status" value="1"/>
</dbReference>
<proteinExistence type="predicted"/>